<evidence type="ECO:0000256" key="3">
    <source>
        <dbReference type="ARBA" id="ARBA00022694"/>
    </source>
</evidence>
<dbReference type="InterPro" id="IPR017860">
    <property type="entry name" value="Peptidase_M22_CS"/>
</dbReference>
<protein>
    <recommendedName>
        <fullName evidence="1">N(6)-L-threonylcarbamoyladenine synthase</fullName>
        <ecNumber evidence="1">2.3.1.234</ecNumber>
    </recommendedName>
</protein>
<dbReference type="InterPro" id="IPR017861">
    <property type="entry name" value="KAE1/TsaD"/>
</dbReference>
<reference evidence="8 9" key="1">
    <citation type="submission" date="2023-04" db="EMBL/GenBank/DDBJ databases">
        <title>Genome of Basidiobolus ranarum AG-B5.</title>
        <authorList>
            <person name="Stajich J.E."/>
            <person name="Carter-House D."/>
            <person name="Gryganskyi A."/>
        </authorList>
    </citation>
    <scope>NUCLEOTIDE SEQUENCE [LARGE SCALE GENOMIC DNA]</scope>
    <source>
        <strain evidence="8 9">AG-B5</strain>
    </source>
</reference>
<dbReference type="EC" id="2.3.1.234" evidence="1"/>
<dbReference type="InterPro" id="IPR043129">
    <property type="entry name" value="ATPase_NBD"/>
</dbReference>
<accession>A0ABR2VWN0</accession>
<evidence type="ECO:0000259" key="7">
    <source>
        <dbReference type="Pfam" id="PF00814"/>
    </source>
</evidence>
<dbReference type="SUPFAM" id="SSF53067">
    <property type="entry name" value="Actin-like ATPase domain"/>
    <property type="match status" value="2"/>
</dbReference>
<evidence type="ECO:0000256" key="2">
    <source>
        <dbReference type="ARBA" id="ARBA00022679"/>
    </source>
</evidence>
<organism evidence="8 9">
    <name type="scientific">Basidiobolus ranarum</name>
    <dbReference type="NCBI Taxonomy" id="34480"/>
    <lineage>
        <taxon>Eukaryota</taxon>
        <taxon>Fungi</taxon>
        <taxon>Fungi incertae sedis</taxon>
        <taxon>Zoopagomycota</taxon>
        <taxon>Entomophthoromycotina</taxon>
        <taxon>Basidiobolomycetes</taxon>
        <taxon>Basidiobolales</taxon>
        <taxon>Basidiobolaceae</taxon>
        <taxon>Basidiobolus</taxon>
    </lineage>
</organism>
<dbReference type="GO" id="GO:0061711">
    <property type="term" value="F:tRNA N(6)-L-threonylcarbamoyladenine synthase activity"/>
    <property type="evidence" value="ECO:0007669"/>
    <property type="project" value="UniProtKB-EC"/>
</dbReference>
<dbReference type="Proteomes" id="UP001479436">
    <property type="component" value="Unassembled WGS sequence"/>
</dbReference>
<evidence type="ECO:0000256" key="4">
    <source>
        <dbReference type="ARBA" id="ARBA00022723"/>
    </source>
</evidence>
<keyword evidence="3" id="KW-0819">tRNA processing</keyword>
<dbReference type="PROSITE" id="PS01016">
    <property type="entry name" value="GLYCOPROTEASE"/>
    <property type="match status" value="1"/>
</dbReference>
<name>A0ABR2VWN0_9FUNG</name>
<feature type="domain" description="Gcp-like" evidence="7">
    <location>
        <begin position="65"/>
        <end position="336"/>
    </location>
</feature>
<keyword evidence="9" id="KW-1185">Reference proteome</keyword>
<dbReference type="PANTHER" id="PTHR11735">
    <property type="entry name" value="TRNA N6-ADENOSINE THREONYLCARBAMOYLTRANSFERASE"/>
    <property type="match status" value="1"/>
</dbReference>
<dbReference type="NCBIfam" id="TIGR00329">
    <property type="entry name" value="gcp_kae1"/>
    <property type="match status" value="1"/>
</dbReference>
<comment type="catalytic activity">
    <reaction evidence="6">
        <text>L-threonylcarbamoyladenylate + adenosine(37) in tRNA = N(6)-L-threonylcarbamoyladenosine(37) in tRNA + AMP + H(+)</text>
        <dbReference type="Rhea" id="RHEA:37059"/>
        <dbReference type="Rhea" id="RHEA-COMP:10162"/>
        <dbReference type="Rhea" id="RHEA-COMP:10163"/>
        <dbReference type="ChEBI" id="CHEBI:15378"/>
        <dbReference type="ChEBI" id="CHEBI:73682"/>
        <dbReference type="ChEBI" id="CHEBI:74411"/>
        <dbReference type="ChEBI" id="CHEBI:74418"/>
        <dbReference type="ChEBI" id="CHEBI:456215"/>
        <dbReference type="EC" id="2.3.1.234"/>
    </reaction>
</comment>
<evidence type="ECO:0000256" key="5">
    <source>
        <dbReference type="ARBA" id="ARBA00023315"/>
    </source>
</evidence>
<evidence type="ECO:0000256" key="6">
    <source>
        <dbReference type="ARBA" id="ARBA00048117"/>
    </source>
</evidence>
<dbReference type="Gene3D" id="3.30.420.40">
    <property type="match status" value="2"/>
</dbReference>
<evidence type="ECO:0000256" key="1">
    <source>
        <dbReference type="ARBA" id="ARBA00012156"/>
    </source>
</evidence>
<dbReference type="CDD" id="cd24134">
    <property type="entry name" value="ASKHA_NBD_OSGEPL1_QRI7_euk"/>
    <property type="match status" value="1"/>
</dbReference>
<dbReference type="PANTHER" id="PTHR11735:SF6">
    <property type="entry name" value="TRNA N6-ADENOSINE THREONYLCARBAMOYLTRANSFERASE, MITOCHONDRIAL"/>
    <property type="match status" value="1"/>
</dbReference>
<keyword evidence="4" id="KW-0479">Metal-binding</keyword>
<dbReference type="InterPro" id="IPR022450">
    <property type="entry name" value="TsaD"/>
</dbReference>
<proteinExistence type="predicted"/>
<dbReference type="InterPro" id="IPR000905">
    <property type="entry name" value="Gcp-like_dom"/>
</dbReference>
<evidence type="ECO:0000313" key="9">
    <source>
        <dbReference type="Proteomes" id="UP001479436"/>
    </source>
</evidence>
<gene>
    <name evidence="8" type="primary">QRI7_1</name>
    <name evidence="8" type="ORF">K7432_009677</name>
</gene>
<dbReference type="NCBIfam" id="TIGR03723">
    <property type="entry name" value="T6A_TsaD_YgjD"/>
    <property type="match status" value="1"/>
</dbReference>
<sequence length="337" mass="36699">MLNAFKPKYTQLYTNKRSILRLFTTATKHSYYDPIPEKRSKPITILGIETSCDDTTAAVVNSDRKILSEAITLQHHLHESHGGIVPNLALKSHTMHLPSTVRKALDESGISAFELDAIAVTRGPGIPACLSVGLNAAKTLAAVLKKPLIGVHHMEGHALTARLTEEWQPQFPFLCLLISGGHTLILLAEDVNKYQMLGTTLDDSVGEAFDKVARSLKLPWIKGRGGGAGAALEKCALDGDATKFILPIPLNVNEHRYKMNFSFSGLKAAVSRIVEEQVDTNNPQMVADMAASFQGVVLKHLENKLTLAFNHCIQRNIKVTSLVASGGVASNMAIRHR</sequence>
<keyword evidence="5 8" id="KW-0012">Acyltransferase</keyword>
<dbReference type="EMBL" id="JASJQH010007490">
    <property type="protein sequence ID" value="KAK9708351.1"/>
    <property type="molecule type" value="Genomic_DNA"/>
</dbReference>
<comment type="caution">
    <text evidence="8">The sequence shown here is derived from an EMBL/GenBank/DDBJ whole genome shotgun (WGS) entry which is preliminary data.</text>
</comment>
<dbReference type="PRINTS" id="PR00789">
    <property type="entry name" value="OSIALOPTASE"/>
</dbReference>
<dbReference type="Pfam" id="PF00814">
    <property type="entry name" value="TsaD"/>
    <property type="match status" value="1"/>
</dbReference>
<keyword evidence="2 8" id="KW-0808">Transferase</keyword>
<evidence type="ECO:0000313" key="8">
    <source>
        <dbReference type="EMBL" id="KAK9708351.1"/>
    </source>
</evidence>